<feature type="compositionally biased region" description="Acidic residues" evidence="1">
    <location>
        <begin position="700"/>
        <end position="728"/>
    </location>
</feature>
<evidence type="ECO:0000256" key="1">
    <source>
        <dbReference type="SAM" id="MobiDB-lite"/>
    </source>
</evidence>
<name>A0A9D1ADT4_9FIRM</name>
<evidence type="ECO:0000256" key="2">
    <source>
        <dbReference type="SAM" id="Phobius"/>
    </source>
</evidence>
<proteinExistence type="predicted"/>
<dbReference type="Proteomes" id="UP000886757">
    <property type="component" value="Unassembled WGS sequence"/>
</dbReference>
<feature type="compositionally biased region" description="Low complexity" evidence="1">
    <location>
        <begin position="639"/>
        <end position="652"/>
    </location>
</feature>
<keyword evidence="3" id="KW-0732">Signal</keyword>
<dbReference type="AlphaFoldDB" id="A0A9D1ADT4"/>
<keyword evidence="2" id="KW-0472">Membrane</keyword>
<reference evidence="4" key="1">
    <citation type="submission" date="2020-10" db="EMBL/GenBank/DDBJ databases">
        <authorList>
            <person name="Gilroy R."/>
        </authorList>
    </citation>
    <scope>NUCLEOTIDE SEQUENCE</scope>
    <source>
        <strain evidence="4">ChiSjej4B22-8148</strain>
    </source>
</reference>
<organism evidence="4 5">
    <name type="scientific">Candidatus Choladousia intestinavium</name>
    <dbReference type="NCBI Taxonomy" id="2840727"/>
    <lineage>
        <taxon>Bacteria</taxon>
        <taxon>Bacillati</taxon>
        <taxon>Bacillota</taxon>
        <taxon>Clostridia</taxon>
        <taxon>Lachnospirales</taxon>
        <taxon>Lachnospiraceae</taxon>
        <taxon>Lachnospiraceae incertae sedis</taxon>
        <taxon>Candidatus Choladousia</taxon>
    </lineage>
</organism>
<feature type="region of interest" description="Disordered" evidence="1">
    <location>
        <begin position="636"/>
        <end position="753"/>
    </location>
</feature>
<feature type="compositionally biased region" description="Polar residues" evidence="1">
    <location>
        <begin position="653"/>
        <end position="684"/>
    </location>
</feature>
<feature type="chain" id="PRO_5038362189" evidence="3">
    <location>
        <begin position="30"/>
        <end position="784"/>
    </location>
</feature>
<keyword evidence="2" id="KW-0812">Transmembrane</keyword>
<accession>A0A9D1ADT4</accession>
<comment type="caution">
    <text evidence="4">The sequence shown here is derived from an EMBL/GenBank/DDBJ whole genome shotgun (WGS) entry which is preliminary data.</text>
</comment>
<gene>
    <name evidence="4" type="ORF">IAB31_11400</name>
</gene>
<dbReference type="NCBIfam" id="TIGR03063">
    <property type="entry name" value="srtB_target"/>
    <property type="match status" value="1"/>
</dbReference>
<feature type="compositionally biased region" description="Low complexity" evidence="1">
    <location>
        <begin position="737"/>
        <end position="747"/>
    </location>
</feature>
<evidence type="ECO:0000313" key="5">
    <source>
        <dbReference type="Proteomes" id="UP000886757"/>
    </source>
</evidence>
<protein>
    <submittedName>
        <fullName evidence="4">Sortase B protein-sorting domain-containing protein</fullName>
    </submittedName>
</protein>
<dbReference type="EMBL" id="DVGK01000128">
    <property type="protein sequence ID" value="HIR14515.1"/>
    <property type="molecule type" value="Genomic_DNA"/>
</dbReference>
<feature type="transmembrane region" description="Helical" evidence="2">
    <location>
        <begin position="758"/>
        <end position="776"/>
    </location>
</feature>
<reference evidence="4" key="2">
    <citation type="journal article" date="2021" name="PeerJ">
        <title>Extensive microbial diversity within the chicken gut microbiome revealed by metagenomics and culture.</title>
        <authorList>
            <person name="Gilroy R."/>
            <person name="Ravi A."/>
            <person name="Getino M."/>
            <person name="Pursley I."/>
            <person name="Horton D.L."/>
            <person name="Alikhan N.F."/>
            <person name="Baker D."/>
            <person name="Gharbi K."/>
            <person name="Hall N."/>
            <person name="Watson M."/>
            <person name="Adriaenssens E.M."/>
            <person name="Foster-Nyarko E."/>
            <person name="Jarju S."/>
            <person name="Secka A."/>
            <person name="Antonio M."/>
            <person name="Oren A."/>
            <person name="Chaudhuri R.R."/>
            <person name="La Ragione R."/>
            <person name="Hildebrand F."/>
            <person name="Pallen M.J."/>
        </authorList>
    </citation>
    <scope>NUCLEOTIDE SEQUENCE</scope>
    <source>
        <strain evidence="4">ChiSjej4B22-8148</strain>
    </source>
</reference>
<feature type="compositionally biased region" description="Acidic residues" evidence="1">
    <location>
        <begin position="34"/>
        <end position="51"/>
    </location>
</feature>
<feature type="signal peptide" evidence="3">
    <location>
        <begin position="1"/>
        <end position="29"/>
    </location>
</feature>
<evidence type="ECO:0000313" key="4">
    <source>
        <dbReference type="EMBL" id="HIR14515.1"/>
    </source>
</evidence>
<dbReference type="InterPro" id="IPR017502">
    <property type="entry name" value="Sortase_SrtB_target"/>
</dbReference>
<evidence type="ECO:0000256" key="3">
    <source>
        <dbReference type="SAM" id="SignalP"/>
    </source>
</evidence>
<sequence>MKRKNLIKRICSVGLAAVLTFSMATGALATETEPASEGETETTATEEAEEYSAETLNANTGTKTVYILYYIGGEEYGEVSTTVSADTWQLDTSSLPGIPEGYAAADSVAEITGDSLAGYYAYVVLQEKEPEVPTSQTVGVNYWDVENGVQAGEGEVTVAVGANNVNTSALTDVPAGFELVTTGDIPINGGWIWVEVRPAAQPTSQTVGVNYWDVENNVQAGEGEVTVASDANNVNTSALTDIPDGYELVSTGDIAIYDKWIWVEVRPVTTKEIGVNYWNIESNEQVTEGKVTVDINANNVNTSQLTDIPAGYELVNVGDIQINDGWIWVELRPLSKTIEIGVNYWDIEKNEQVTEGKVTVAADAYNVNTSQLTDIPAGYELVNVGDIQINDGWIWVELRPVAKTKSIGVNYFSFEEYKTIAESTVEVEKDAIHVNTSLLKDVPEGYELVVTGDLLICDGWIFAEVRKIDTKTVAVEYYIEAEDRTISGKAVEVEYDANNVNTSLLTDIPAGYELVWTGDLQIEEAEDGTLFVKAELRAKKMDVYFVIEDTNMGSFTLNARSAMVSFTDLEAVSGKTYEIPGVQAAEGYKFTGWKDSTGSILWDAAQTTFELTPGMGIYPEGAAKGMLILTAQFETVPAQTESESETNQSESTAPETDQSETAAPETNQSESTAPETNQSESTALETDPASEPSVPAVTDPETDPELDEEEPSEDEDGSDAEDEEADVSDSEKKDTSSTEATEASSDSNAVNTGDETPIFLYAVLMAAAAAVLAVALKMKRIHMN</sequence>
<feature type="region of interest" description="Disordered" evidence="1">
    <location>
        <begin position="29"/>
        <end position="51"/>
    </location>
</feature>
<keyword evidence="2" id="KW-1133">Transmembrane helix</keyword>